<reference evidence="4 5" key="1">
    <citation type="journal article" date="2024" name="J Genomics">
        <title>Draft genome sequencing and assembly of Favolaschia claudopus CIRM-BRFM 2984 isolated from oak limbs.</title>
        <authorList>
            <person name="Navarro D."/>
            <person name="Drula E."/>
            <person name="Chaduli D."/>
            <person name="Cazenave R."/>
            <person name="Ahrendt S."/>
            <person name="Wang J."/>
            <person name="Lipzen A."/>
            <person name="Daum C."/>
            <person name="Barry K."/>
            <person name="Grigoriev I.V."/>
            <person name="Favel A."/>
            <person name="Rosso M.N."/>
            <person name="Martin F."/>
        </authorList>
    </citation>
    <scope>NUCLEOTIDE SEQUENCE [LARGE SCALE GENOMIC DNA]</scope>
    <source>
        <strain evidence="4 5">CIRM-BRFM 2984</strain>
    </source>
</reference>
<feature type="domain" description="CCHC-type" evidence="2">
    <location>
        <begin position="22"/>
        <end position="35"/>
    </location>
</feature>
<dbReference type="InterPro" id="IPR001878">
    <property type="entry name" value="Znf_CCHC"/>
</dbReference>
<evidence type="ECO:0000256" key="1">
    <source>
        <dbReference type="SAM" id="MobiDB-lite"/>
    </source>
</evidence>
<evidence type="ECO:0000313" key="4">
    <source>
        <dbReference type="EMBL" id="KAK7006549.1"/>
    </source>
</evidence>
<dbReference type="GO" id="GO:0003676">
    <property type="term" value="F:nucleic acid binding"/>
    <property type="evidence" value="ECO:0007669"/>
    <property type="project" value="InterPro"/>
</dbReference>
<evidence type="ECO:0000259" key="2">
    <source>
        <dbReference type="Pfam" id="PF00098"/>
    </source>
</evidence>
<dbReference type="InterPro" id="IPR054722">
    <property type="entry name" value="PolX-like_BBD"/>
</dbReference>
<evidence type="ECO:0000259" key="3">
    <source>
        <dbReference type="Pfam" id="PF22936"/>
    </source>
</evidence>
<feature type="region of interest" description="Disordered" evidence="1">
    <location>
        <begin position="31"/>
        <end position="89"/>
    </location>
</feature>
<sequence length="277" mass="30173">MTRSTPPPTATALAAVDKSTAKCYTCGRIGHFASDHGKQVNKGKEEKGKQEDEGKEKKKDEKGGNRWKKGRGKNSRANVAQDQDQDQSDDEDFMFLARDPSLAQSLQPDDWILDSGCSRSIVRNKDSFSSYTATPPHKISGIGDTSSSGRGTVALSFALGSSTRACVMRDVLHCPSAPFNLISVSRLTDAGYAAVFKGDKVELRSRNGTILAIGDKISKLYRLRLATTDRALVCTGGYPYRRHYTMPSEHTPFQGVDDYKTLTTIGLADRLNGGTAR</sequence>
<comment type="caution">
    <text evidence="4">The sequence shown here is derived from an EMBL/GenBank/DDBJ whole genome shotgun (WGS) entry which is preliminary data.</text>
</comment>
<dbReference type="PANTHER" id="PTHR47592">
    <property type="entry name" value="PBF68 PROTEIN"/>
    <property type="match status" value="1"/>
</dbReference>
<dbReference type="Pfam" id="PF00098">
    <property type="entry name" value="zf-CCHC"/>
    <property type="match status" value="1"/>
</dbReference>
<proteinExistence type="predicted"/>
<dbReference type="AlphaFoldDB" id="A0AAW0ABL9"/>
<protein>
    <recommendedName>
        <fullName evidence="6">CCHC-type domain-containing protein</fullName>
    </recommendedName>
</protein>
<dbReference type="Pfam" id="PF22936">
    <property type="entry name" value="Pol_BBD"/>
    <property type="match status" value="1"/>
</dbReference>
<dbReference type="Proteomes" id="UP001362999">
    <property type="component" value="Unassembled WGS sequence"/>
</dbReference>
<feature type="domain" description="Retrovirus-related Pol polyprotein from transposon TNT 1-94-like beta-barrel" evidence="3">
    <location>
        <begin position="111"/>
        <end position="192"/>
    </location>
</feature>
<name>A0AAW0ABL9_9AGAR</name>
<accession>A0AAW0ABL9</accession>
<evidence type="ECO:0000313" key="5">
    <source>
        <dbReference type="Proteomes" id="UP001362999"/>
    </source>
</evidence>
<dbReference type="GO" id="GO:0008270">
    <property type="term" value="F:zinc ion binding"/>
    <property type="evidence" value="ECO:0007669"/>
    <property type="project" value="InterPro"/>
</dbReference>
<gene>
    <name evidence="4" type="ORF">R3P38DRAFT_2793679</name>
</gene>
<feature type="compositionally biased region" description="Basic and acidic residues" evidence="1">
    <location>
        <begin position="33"/>
        <end position="64"/>
    </location>
</feature>
<keyword evidence="5" id="KW-1185">Reference proteome</keyword>
<dbReference type="EMBL" id="JAWWNJ010000075">
    <property type="protein sequence ID" value="KAK7006549.1"/>
    <property type="molecule type" value="Genomic_DNA"/>
</dbReference>
<evidence type="ECO:0008006" key="6">
    <source>
        <dbReference type="Google" id="ProtNLM"/>
    </source>
</evidence>
<organism evidence="4 5">
    <name type="scientific">Favolaschia claudopus</name>
    <dbReference type="NCBI Taxonomy" id="2862362"/>
    <lineage>
        <taxon>Eukaryota</taxon>
        <taxon>Fungi</taxon>
        <taxon>Dikarya</taxon>
        <taxon>Basidiomycota</taxon>
        <taxon>Agaricomycotina</taxon>
        <taxon>Agaricomycetes</taxon>
        <taxon>Agaricomycetidae</taxon>
        <taxon>Agaricales</taxon>
        <taxon>Marasmiineae</taxon>
        <taxon>Mycenaceae</taxon>
        <taxon>Favolaschia</taxon>
    </lineage>
</organism>
<dbReference type="PANTHER" id="PTHR47592:SF27">
    <property type="entry name" value="OS08G0421700 PROTEIN"/>
    <property type="match status" value="1"/>
</dbReference>
<feature type="compositionally biased region" description="Basic residues" evidence="1">
    <location>
        <begin position="65"/>
        <end position="74"/>
    </location>
</feature>